<keyword evidence="3" id="KW-0408">Iron</keyword>
<dbReference type="EMBL" id="UINC01016863">
    <property type="protein sequence ID" value="SVA69896.1"/>
    <property type="molecule type" value="Genomic_DNA"/>
</dbReference>
<evidence type="ECO:0000256" key="4">
    <source>
        <dbReference type="SAM" id="MobiDB-lite"/>
    </source>
</evidence>
<dbReference type="InterPro" id="IPR008775">
    <property type="entry name" value="Phytyl_CoA_dOase-like"/>
</dbReference>
<dbReference type="PANTHER" id="PTHR20883:SF19">
    <property type="entry name" value="MULTIFUNCTIONAL DIOXYGENASE AUSE"/>
    <property type="match status" value="1"/>
</dbReference>
<proteinExistence type="predicted"/>
<name>A0A381XYJ0_9ZZZZ</name>
<evidence type="ECO:0008006" key="6">
    <source>
        <dbReference type="Google" id="ProtNLM"/>
    </source>
</evidence>
<evidence type="ECO:0000313" key="5">
    <source>
        <dbReference type="EMBL" id="SVA69896.1"/>
    </source>
</evidence>
<gene>
    <name evidence="5" type="ORF">METZ01_LOCUS122750</name>
</gene>
<dbReference type="GO" id="GO:0046872">
    <property type="term" value="F:metal ion binding"/>
    <property type="evidence" value="ECO:0007669"/>
    <property type="project" value="UniProtKB-KW"/>
</dbReference>
<keyword evidence="2" id="KW-0560">Oxidoreductase</keyword>
<evidence type="ECO:0000256" key="3">
    <source>
        <dbReference type="ARBA" id="ARBA00023004"/>
    </source>
</evidence>
<dbReference type="GO" id="GO:0016491">
    <property type="term" value="F:oxidoreductase activity"/>
    <property type="evidence" value="ECO:0007669"/>
    <property type="project" value="UniProtKB-KW"/>
</dbReference>
<feature type="region of interest" description="Disordered" evidence="4">
    <location>
        <begin position="266"/>
        <end position="293"/>
    </location>
</feature>
<dbReference type="Gene3D" id="2.60.120.620">
    <property type="entry name" value="q2cbj1_9rhob like domain"/>
    <property type="match status" value="1"/>
</dbReference>
<dbReference type="Pfam" id="PF05721">
    <property type="entry name" value="PhyH"/>
    <property type="match status" value="1"/>
</dbReference>
<accession>A0A381XYJ0</accession>
<dbReference type="PANTHER" id="PTHR20883">
    <property type="entry name" value="PHYTANOYL-COA DIOXYGENASE DOMAIN CONTAINING 1"/>
    <property type="match status" value="1"/>
</dbReference>
<protein>
    <recommendedName>
        <fullName evidence="6">Fe2OG dioxygenase domain-containing protein</fullName>
    </recommendedName>
</protein>
<keyword evidence="1" id="KW-0479">Metal-binding</keyword>
<sequence length="293" mass="32020">MPLAYFEKTTETGSVVEALRHDGAVVVTGVVEPGLVDTIREELRPRLDKSGLDTRGDFNGDRTLRVEARVLCTAPSAANLVDHDLVVRVADEILLPHCATYQVGSMSAIELLSGESAQALHRDDSLYPIQNAGMELQIGVMWALDDFTEENGGTRVVLGSHRFIRSWHLPDVSDWETAVMPKGSALFYMGSTWHGSGANRSSATRAGLINTYSLGWLRQESNQYLEMPPEIAARFGPRLRALLGYTPHGSGDDQIGNFRGDCPAWVDTPPESAWRDERGQVGTAADAKRQTGV</sequence>
<organism evidence="5">
    <name type="scientific">marine metagenome</name>
    <dbReference type="NCBI Taxonomy" id="408172"/>
    <lineage>
        <taxon>unclassified sequences</taxon>
        <taxon>metagenomes</taxon>
        <taxon>ecological metagenomes</taxon>
    </lineage>
</organism>
<evidence type="ECO:0000256" key="2">
    <source>
        <dbReference type="ARBA" id="ARBA00023002"/>
    </source>
</evidence>
<dbReference type="SUPFAM" id="SSF51197">
    <property type="entry name" value="Clavaminate synthase-like"/>
    <property type="match status" value="1"/>
</dbReference>
<evidence type="ECO:0000256" key="1">
    <source>
        <dbReference type="ARBA" id="ARBA00022723"/>
    </source>
</evidence>
<reference evidence="5" key="1">
    <citation type="submission" date="2018-05" db="EMBL/GenBank/DDBJ databases">
        <authorList>
            <person name="Lanie J.A."/>
            <person name="Ng W.-L."/>
            <person name="Kazmierczak K.M."/>
            <person name="Andrzejewski T.M."/>
            <person name="Davidsen T.M."/>
            <person name="Wayne K.J."/>
            <person name="Tettelin H."/>
            <person name="Glass J.I."/>
            <person name="Rusch D."/>
            <person name="Podicherti R."/>
            <person name="Tsui H.-C.T."/>
            <person name="Winkler M.E."/>
        </authorList>
    </citation>
    <scope>NUCLEOTIDE SEQUENCE</scope>
</reference>
<dbReference type="AlphaFoldDB" id="A0A381XYJ0"/>